<dbReference type="PIRSF" id="PIRSF000887">
    <property type="entry name" value="Pesterase_MJ0037"/>
    <property type="match status" value="1"/>
</dbReference>
<dbReference type="PANTHER" id="PTHR39323">
    <property type="entry name" value="BLR1149 PROTEIN"/>
    <property type="match status" value="1"/>
</dbReference>
<name>A0AAE3LS25_9RHOB</name>
<sequence length="223" mass="24828">MNSDVSTPLEFQGNSFHLFASGALYWPAERLLCVSDLHLGKSTRYAKSGGASLPPYEVQETLSRMEEAIEATQPDTVVCLGDSFDAVDSQDDILESDYLRLTAMMAGRSWIWIEGNHDPGPVGLGGQHLKSVNVRGITFRHIAETTDTPEISGHYHPKARIRTRARGLSFRALLVDQKRIIMPAFGTYTGGLWSDHQVFSALMEDRAQAYLLRQPPLKIPMPR</sequence>
<evidence type="ECO:0000259" key="1">
    <source>
        <dbReference type="Pfam" id="PF00149"/>
    </source>
</evidence>
<evidence type="ECO:0000313" key="2">
    <source>
        <dbReference type="EMBL" id="MCV6825283.1"/>
    </source>
</evidence>
<gene>
    <name evidence="2" type="primary">pdeM</name>
    <name evidence="2" type="ORF">OH136_12030</name>
</gene>
<dbReference type="EMBL" id="JAOYFC010000002">
    <property type="protein sequence ID" value="MCV6825283.1"/>
    <property type="molecule type" value="Genomic_DNA"/>
</dbReference>
<dbReference type="Pfam" id="PF00149">
    <property type="entry name" value="Metallophos"/>
    <property type="match status" value="1"/>
</dbReference>
<dbReference type="Proteomes" id="UP001208041">
    <property type="component" value="Unassembled WGS sequence"/>
</dbReference>
<keyword evidence="2" id="KW-0378">Hydrolase</keyword>
<evidence type="ECO:0000313" key="3">
    <source>
        <dbReference type="Proteomes" id="UP001208041"/>
    </source>
</evidence>
<dbReference type="InterPro" id="IPR004843">
    <property type="entry name" value="Calcineurin-like_PHP"/>
</dbReference>
<dbReference type="InterPro" id="IPR024173">
    <property type="entry name" value="Pesterase_MJ0037-like"/>
</dbReference>
<keyword evidence="3" id="KW-1185">Reference proteome</keyword>
<dbReference type="EC" id="3.1.-.-" evidence="2"/>
<accession>A0AAE3LS25</accession>
<proteinExistence type="predicted"/>
<dbReference type="NCBIfam" id="TIGR04123">
    <property type="entry name" value="P_estr_lig_assc"/>
    <property type="match status" value="1"/>
</dbReference>
<dbReference type="InterPro" id="IPR026336">
    <property type="entry name" value="PdeM-like"/>
</dbReference>
<keyword evidence="2" id="KW-0436">Ligase</keyword>
<dbReference type="PANTHER" id="PTHR39323:SF1">
    <property type="entry name" value="BLR1149 PROTEIN"/>
    <property type="match status" value="1"/>
</dbReference>
<feature type="domain" description="Calcineurin-like phosphoesterase" evidence="1">
    <location>
        <begin position="30"/>
        <end position="126"/>
    </location>
</feature>
<dbReference type="AlphaFoldDB" id="A0AAE3LS25"/>
<keyword evidence="2" id="KW-0540">Nuclease</keyword>
<comment type="caution">
    <text evidence="2">The sequence shown here is derived from an EMBL/GenBank/DDBJ whole genome shotgun (WGS) entry which is preliminary data.</text>
</comment>
<dbReference type="RefSeq" id="WP_263954135.1">
    <property type="nucleotide sequence ID" value="NZ_JAOYFC010000002.1"/>
</dbReference>
<dbReference type="GO" id="GO:0016874">
    <property type="term" value="F:ligase activity"/>
    <property type="evidence" value="ECO:0007669"/>
    <property type="project" value="UniProtKB-KW"/>
</dbReference>
<keyword evidence="2" id="KW-0255">Endonuclease</keyword>
<dbReference type="SUPFAM" id="SSF56300">
    <property type="entry name" value="Metallo-dependent phosphatases"/>
    <property type="match status" value="1"/>
</dbReference>
<protein>
    <submittedName>
        <fullName evidence="2">Ligase-associated DNA damage response endonuclease PdeM</fullName>
        <ecNumber evidence="2">3.1.-.-</ecNumber>
    </submittedName>
</protein>
<dbReference type="GO" id="GO:0016787">
    <property type="term" value="F:hydrolase activity"/>
    <property type="evidence" value="ECO:0007669"/>
    <property type="project" value="UniProtKB-KW"/>
</dbReference>
<dbReference type="InterPro" id="IPR029052">
    <property type="entry name" value="Metallo-depent_PP-like"/>
</dbReference>
<dbReference type="Gene3D" id="3.60.21.10">
    <property type="match status" value="1"/>
</dbReference>
<reference evidence="2" key="1">
    <citation type="submission" date="2022-10" db="EMBL/GenBank/DDBJ databases">
        <authorList>
            <person name="Yue Y."/>
        </authorList>
    </citation>
    <scope>NUCLEOTIDE SEQUENCE</scope>
    <source>
        <strain evidence="2">Z654</strain>
    </source>
</reference>
<organism evidence="2 3">
    <name type="scientific">Halocynthiibacter halioticoli</name>
    <dbReference type="NCBI Taxonomy" id="2986804"/>
    <lineage>
        <taxon>Bacteria</taxon>
        <taxon>Pseudomonadati</taxon>
        <taxon>Pseudomonadota</taxon>
        <taxon>Alphaproteobacteria</taxon>
        <taxon>Rhodobacterales</taxon>
        <taxon>Paracoccaceae</taxon>
        <taxon>Halocynthiibacter</taxon>
    </lineage>
</organism>
<dbReference type="GO" id="GO:0004519">
    <property type="term" value="F:endonuclease activity"/>
    <property type="evidence" value="ECO:0007669"/>
    <property type="project" value="UniProtKB-KW"/>
</dbReference>